<evidence type="ECO:0000256" key="3">
    <source>
        <dbReference type="ARBA" id="ARBA00022553"/>
    </source>
</evidence>
<dbReference type="SUPFAM" id="SSF55874">
    <property type="entry name" value="ATPase domain of HSP90 chaperone/DNA topoisomerase II/histidine kinase"/>
    <property type="match status" value="1"/>
</dbReference>
<evidence type="ECO:0000259" key="7">
    <source>
        <dbReference type="PROSITE" id="PS50109"/>
    </source>
</evidence>
<keyword evidence="3" id="KW-0597">Phosphoprotein</keyword>
<feature type="coiled-coil region" evidence="6">
    <location>
        <begin position="449"/>
        <end position="515"/>
    </location>
</feature>
<dbReference type="SUPFAM" id="SSF47384">
    <property type="entry name" value="Homodimeric domain of signal transducing histidine kinase"/>
    <property type="match status" value="1"/>
</dbReference>
<feature type="domain" description="PAS" evidence="8">
    <location>
        <begin position="650"/>
        <end position="720"/>
    </location>
</feature>
<dbReference type="Pfam" id="PF08448">
    <property type="entry name" value="PAS_4"/>
    <property type="match status" value="4"/>
</dbReference>
<feature type="domain" description="Histidine kinase" evidence="7">
    <location>
        <begin position="805"/>
        <end position="1020"/>
    </location>
</feature>
<dbReference type="InterPro" id="IPR052162">
    <property type="entry name" value="Sensor_kinase/Photoreceptor"/>
</dbReference>
<dbReference type="InterPro" id="IPR013656">
    <property type="entry name" value="PAS_4"/>
</dbReference>
<dbReference type="SUPFAM" id="SSF55785">
    <property type="entry name" value="PYP-like sensor domain (PAS domain)"/>
    <property type="match status" value="4"/>
</dbReference>
<dbReference type="InterPro" id="IPR035965">
    <property type="entry name" value="PAS-like_dom_sf"/>
</dbReference>
<dbReference type="GO" id="GO:0000155">
    <property type="term" value="F:phosphorelay sensor kinase activity"/>
    <property type="evidence" value="ECO:0007669"/>
    <property type="project" value="InterPro"/>
</dbReference>
<evidence type="ECO:0000256" key="4">
    <source>
        <dbReference type="ARBA" id="ARBA00022679"/>
    </source>
</evidence>
<proteinExistence type="predicted"/>
<dbReference type="PANTHER" id="PTHR43304">
    <property type="entry name" value="PHYTOCHROME-LIKE PROTEIN CPH1"/>
    <property type="match status" value="1"/>
</dbReference>
<dbReference type="OrthoDB" id="9766459at2"/>
<keyword evidence="6" id="KW-0175">Coiled coil</keyword>
<dbReference type="InterPro" id="IPR003661">
    <property type="entry name" value="HisK_dim/P_dom"/>
</dbReference>
<dbReference type="PROSITE" id="PS50113">
    <property type="entry name" value="PAC"/>
    <property type="match status" value="1"/>
</dbReference>
<sequence>MPDLPLATLASAPANELLQTLLSVSLTGVILFQPVYAADEATIVDLAYVHLNPAAQRMLHLPERPAETFLTLYPRAQDAATGVFAFYCEAFRAGGETRRYDVNYQFDGLDNYFYLQAQRSGALLVVSFTDTADHQRTAVEEDLRASQAREQAARAEAELQRQQLHSVFQQAPAMICIFDGPAHAFQFVNPQYQALVGERPLAGRPIREAMPELAGQPIFALLDHVYQTGETFYATEMLVQLDHHNEGRRELEKRYYNFIYQARHNLSGAIDGIFVFAYDVTPQVQARQQVQALHEEQRGLNEQLQAANIELAAAVAQAEEARAQTERERNLLQALLMQAPVAIGLFQGPEQLIVAANDRLCAMWGYTPPQVLGRPLLLAVPELQGQNFDHLLAQVARTRVPFVGHEVPTTLRHQGRLETRYFDFVYQPLYDPAGALLGVLDIAVDVTSQVQARQQVQTLNEELAATNEELRVTNEELLNSNTELLHAQAQLQELAQALEARVEQRTSEVQAAQAAAERQRALLERLFMQAPAAICILRGPELVFELVNPGYQQLFPDRQLLGQPLLEALPELGEHAVYRTFQQVYATGRTHRELGMLIPLARPGDGELENRYFNYIQQARFDERGRIDGVMVFAFEVTDQVRAGQASEASAQRLQLLTDALPVLISYIDRAERYQFANRAYEAWFNQGPSELVGRPVREVVGEAAYQNVKAYMERAFAGERLEFEARMPYRQDFVRHIHVDYIPDWREGQVGGFYALVSDVTEQVEARQQVAAANEQLRGTNADLDALNQQLRRTNVDLDNFIYTASHDLKAPITNIEGLLQALTEQLPPAVLQQDLIEPILARMHGSVDRFKRTLDNLTDVSKLQQEHAQPTESVALAAIIEDVRQDLLPLLRDTRARLHVEVDGCSTVLFSPKNLRSVIYNLLSNAVKYHHPERVPEVRLSCRQTAGRLHLQVQDNGLGIDAGQQGRIFSMFQRLHTHVEGSGIGLYMVKKIVENAGGTIRVESELGRGSTFIIDLPT</sequence>
<dbReference type="SMART" id="SM00387">
    <property type="entry name" value="HATPase_c"/>
    <property type="match status" value="1"/>
</dbReference>
<dbReference type="InterPro" id="IPR036097">
    <property type="entry name" value="HisK_dim/P_sf"/>
</dbReference>
<evidence type="ECO:0000313" key="10">
    <source>
        <dbReference type="EMBL" id="RAK69783.1"/>
    </source>
</evidence>
<comment type="catalytic activity">
    <reaction evidence="1">
        <text>ATP + protein L-histidine = ADP + protein N-phospho-L-histidine.</text>
        <dbReference type="EC" id="2.7.13.3"/>
    </reaction>
</comment>
<dbReference type="EMBL" id="QHKM01000001">
    <property type="protein sequence ID" value="RAK69783.1"/>
    <property type="molecule type" value="Genomic_DNA"/>
</dbReference>
<evidence type="ECO:0000256" key="2">
    <source>
        <dbReference type="ARBA" id="ARBA00012438"/>
    </source>
</evidence>
<comment type="caution">
    <text evidence="10">The sequence shown here is derived from an EMBL/GenBank/DDBJ whole genome shotgun (WGS) entry which is preliminary data.</text>
</comment>
<dbReference type="InterPro" id="IPR000700">
    <property type="entry name" value="PAS-assoc_C"/>
</dbReference>
<dbReference type="RefSeq" id="WP_111476519.1">
    <property type="nucleotide sequence ID" value="NZ_QHKM01000001.1"/>
</dbReference>
<dbReference type="Pfam" id="PF00512">
    <property type="entry name" value="HisKA"/>
    <property type="match status" value="1"/>
</dbReference>
<feature type="coiled-coil region" evidence="6">
    <location>
        <begin position="138"/>
        <end position="165"/>
    </location>
</feature>
<dbReference type="Proteomes" id="UP000248553">
    <property type="component" value="Unassembled WGS sequence"/>
</dbReference>
<keyword evidence="4" id="KW-0808">Transferase</keyword>
<dbReference type="NCBIfam" id="TIGR00229">
    <property type="entry name" value="sensory_box"/>
    <property type="match status" value="2"/>
</dbReference>
<feature type="coiled-coil region" evidence="6">
    <location>
        <begin position="771"/>
        <end position="798"/>
    </location>
</feature>
<dbReference type="Pfam" id="PF02518">
    <property type="entry name" value="HATPase_c"/>
    <property type="match status" value="1"/>
</dbReference>
<dbReference type="PROSITE" id="PS50112">
    <property type="entry name" value="PAS"/>
    <property type="match status" value="1"/>
</dbReference>
<dbReference type="FunFam" id="3.30.565.10:FF:000006">
    <property type="entry name" value="Sensor histidine kinase WalK"/>
    <property type="match status" value="1"/>
</dbReference>
<dbReference type="InterPro" id="IPR003594">
    <property type="entry name" value="HATPase_dom"/>
</dbReference>
<keyword evidence="5 10" id="KW-0418">Kinase</keyword>
<dbReference type="EC" id="2.7.13.3" evidence="2"/>
<dbReference type="InterPro" id="IPR036890">
    <property type="entry name" value="HATPase_C_sf"/>
</dbReference>
<evidence type="ECO:0000256" key="5">
    <source>
        <dbReference type="ARBA" id="ARBA00022777"/>
    </source>
</evidence>
<dbReference type="InterPro" id="IPR000014">
    <property type="entry name" value="PAS"/>
</dbReference>
<dbReference type="AlphaFoldDB" id="A0A328BRW0"/>
<dbReference type="InterPro" id="IPR004358">
    <property type="entry name" value="Sig_transdc_His_kin-like_C"/>
</dbReference>
<name>A0A328BRW0_9BACT</name>
<evidence type="ECO:0000259" key="8">
    <source>
        <dbReference type="PROSITE" id="PS50112"/>
    </source>
</evidence>
<dbReference type="PANTHER" id="PTHR43304:SF1">
    <property type="entry name" value="PAC DOMAIN-CONTAINING PROTEIN"/>
    <property type="match status" value="1"/>
</dbReference>
<keyword evidence="11" id="KW-1185">Reference proteome</keyword>
<evidence type="ECO:0000313" key="11">
    <source>
        <dbReference type="Proteomes" id="UP000248553"/>
    </source>
</evidence>
<organism evidence="10 11">
    <name type="scientific">Hymenobacter edaphi</name>
    <dbReference type="NCBI Taxonomy" id="2211146"/>
    <lineage>
        <taxon>Bacteria</taxon>
        <taxon>Pseudomonadati</taxon>
        <taxon>Bacteroidota</taxon>
        <taxon>Cytophagia</taxon>
        <taxon>Cytophagales</taxon>
        <taxon>Hymenobacteraceae</taxon>
        <taxon>Hymenobacter</taxon>
    </lineage>
</organism>
<dbReference type="Gene3D" id="1.10.287.130">
    <property type="match status" value="1"/>
</dbReference>
<accession>A0A328BRW0</accession>
<dbReference type="SMART" id="SM00091">
    <property type="entry name" value="PAS"/>
    <property type="match status" value="4"/>
</dbReference>
<dbReference type="InterPro" id="IPR005467">
    <property type="entry name" value="His_kinase_dom"/>
</dbReference>
<gene>
    <name evidence="10" type="ORF">DLM85_02710</name>
</gene>
<protein>
    <recommendedName>
        <fullName evidence="2">histidine kinase</fullName>
        <ecNumber evidence="2">2.7.13.3</ecNumber>
    </recommendedName>
</protein>
<dbReference type="Gene3D" id="3.30.565.10">
    <property type="entry name" value="Histidine kinase-like ATPase, C-terminal domain"/>
    <property type="match status" value="1"/>
</dbReference>
<dbReference type="PRINTS" id="PR00344">
    <property type="entry name" value="BCTRLSENSOR"/>
</dbReference>
<evidence type="ECO:0000259" key="9">
    <source>
        <dbReference type="PROSITE" id="PS50113"/>
    </source>
</evidence>
<dbReference type="PROSITE" id="PS50109">
    <property type="entry name" value="HIS_KIN"/>
    <property type="match status" value="1"/>
</dbReference>
<dbReference type="Gene3D" id="3.30.450.20">
    <property type="entry name" value="PAS domain"/>
    <property type="match status" value="4"/>
</dbReference>
<evidence type="ECO:0000256" key="1">
    <source>
        <dbReference type="ARBA" id="ARBA00000085"/>
    </source>
</evidence>
<dbReference type="CDD" id="cd00082">
    <property type="entry name" value="HisKA"/>
    <property type="match status" value="1"/>
</dbReference>
<feature type="domain" description="PAC" evidence="9">
    <location>
        <begin position="405"/>
        <end position="458"/>
    </location>
</feature>
<dbReference type="SMART" id="SM00388">
    <property type="entry name" value="HisKA"/>
    <property type="match status" value="1"/>
</dbReference>
<evidence type="ECO:0000256" key="6">
    <source>
        <dbReference type="SAM" id="Coils"/>
    </source>
</evidence>
<reference evidence="11" key="1">
    <citation type="submission" date="2018-05" db="EMBL/GenBank/DDBJ databases">
        <authorList>
            <person name="Nie L."/>
        </authorList>
    </citation>
    <scope>NUCLEOTIDE SEQUENCE [LARGE SCALE GENOMIC DNA]</scope>
    <source>
        <strain evidence="11">NL</strain>
    </source>
</reference>
<feature type="coiled-coil region" evidence="6">
    <location>
        <begin position="283"/>
        <end position="338"/>
    </location>
</feature>
<dbReference type="CDD" id="cd00130">
    <property type="entry name" value="PAS"/>
    <property type="match status" value="2"/>
</dbReference>